<dbReference type="SMART" id="SM00850">
    <property type="entry name" value="LytTR"/>
    <property type="match status" value="1"/>
</dbReference>
<dbReference type="InterPro" id="IPR011006">
    <property type="entry name" value="CheY-like_superfamily"/>
</dbReference>
<evidence type="ECO:0000313" key="4">
    <source>
        <dbReference type="EMBL" id="NAS10908.1"/>
    </source>
</evidence>
<dbReference type="Proteomes" id="UP000475249">
    <property type="component" value="Unassembled WGS sequence"/>
</dbReference>
<dbReference type="AlphaFoldDB" id="A0A6L9E8J0"/>
<dbReference type="EMBL" id="WXYO01000001">
    <property type="protein sequence ID" value="NAS10908.1"/>
    <property type="molecule type" value="Genomic_DNA"/>
</dbReference>
<dbReference type="InterPro" id="IPR046947">
    <property type="entry name" value="LytR-like"/>
</dbReference>
<feature type="domain" description="Response regulatory" evidence="2">
    <location>
        <begin position="2"/>
        <end position="114"/>
    </location>
</feature>
<dbReference type="GO" id="GO:0003677">
    <property type="term" value="F:DNA binding"/>
    <property type="evidence" value="ECO:0007669"/>
    <property type="project" value="InterPro"/>
</dbReference>
<keyword evidence="5" id="KW-1185">Reference proteome</keyword>
<dbReference type="InterPro" id="IPR001789">
    <property type="entry name" value="Sig_transdc_resp-reg_receiver"/>
</dbReference>
<evidence type="ECO:0000259" key="3">
    <source>
        <dbReference type="PROSITE" id="PS50930"/>
    </source>
</evidence>
<keyword evidence="1" id="KW-0597">Phosphoprotein</keyword>
<dbReference type="Pfam" id="PF00072">
    <property type="entry name" value="Response_reg"/>
    <property type="match status" value="1"/>
</dbReference>
<dbReference type="PROSITE" id="PS50930">
    <property type="entry name" value="HTH_LYTTR"/>
    <property type="match status" value="1"/>
</dbReference>
<feature type="modified residue" description="4-aspartylphosphate" evidence="1">
    <location>
        <position position="53"/>
    </location>
</feature>
<evidence type="ECO:0000259" key="2">
    <source>
        <dbReference type="PROSITE" id="PS50110"/>
    </source>
</evidence>
<dbReference type="Pfam" id="PF04397">
    <property type="entry name" value="LytTR"/>
    <property type="match status" value="1"/>
</dbReference>
<dbReference type="InterPro" id="IPR007492">
    <property type="entry name" value="LytTR_DNA-bd_dom"/>
</dbReference>
<dbReference type="GO" id="GO:0000156">
    <property type="term" value="F:phosphorelay response regulator activity"/>
    <property type="evidence" value="ECO:0007669"/>
    <property type="project" value="InterPro"/>
</dbReference>
<comment type="caution">
    <text evidence="4">The sequence shown here is derived from an EMBL/GenBank/DDBJ whole genome shotgun (WGS) entry which is preliminary data.</text>
</comment>
<accession>A0A6L9E8J0</accession>
<dbReference type="RefSeq" id="WP_161433735.1">
    <property type="nucleotide sequence ID" value="NZ_WXYO01000001.1"/>
</dbReference>
<gene>
    <name evidence="4" type="ORF">GTQ38_02770</name>
</gene>
<dbReference type="SMART" id="SM00448">
    <property type="entry name" value="REC"/>
    <property type="match status" value="1"/>
</dbReference>
<dbReference type="Gene3D" id="3.40.50.2300">
    <property type="match status" value="1"/>
</dbReference>
<evidence type="ECO:0000313" key="5">
    <source>
        <dbReference type="Proteomes" id="UP000475249"/>
    </source>
</evidence>
<dbReference type="Gene3D" id="2.40.50.1020">
    <property type="entry name" value="LytTr DNA-binding domain"/>
    <property type="match status" value="1"/>
</dbReference>
<organism evidence="4 5">
    <name type="scientific">Poritiphilus flavus</name>
    <dbReference type="NCBI Taxonomy" id="2697053"/>
    <lineage>
        <taxon>Bacteria</taxon>
        <taxon>Pseudomonadati</taxon>
        <taxon>Bacteroidota</taxon>
        <taxon>Flavobacteriia</taxon>
        <taxon>Flavobacteriales</taxon>
        <taxon>Flavobacteriaceae</taxon>
        <taxon>Poritiphilus</taxon>
    </lineage>
</organism>
<feature type="domain" description="HTH LytTR-type" evidence="3">
    <location>
        <begin position="133"/>
        <end position="231"/>
    </location>
</feature>
<dbReference type="PROSITE" id="PS50110">
    <property type="entry name" value="RESPONSE_REGULATORY"/>
    <property type="match status" value="1"/>
</dbReference>
<dbReference type="SUPFAM" id="SSF52172">
    <property type="entry name" value="CheY-like"/>
    <property type="match status" value="1"/>
</dbReference>
<reference evidence="4 5" key="1">
    <citation type="submission" date="2020-01" db="EMBL/GenBank/DDBJ databases">
        <title>Bacteria diversity of Porities sp.</title>
        <authorList>
            <person name="Wang G."/>
        </authorList>
    </citation>
    <scope>NUCLEOTIDE SEQUENCE [LARGE SCALE GENOMIC DNA]</scope>
    <source>
        <strain evidence="4 5">R33</strain>
    </source>
</reference>
<dbReference type="PANTHER" id="PTHR37299">
    <property type="entry name" value="TRANSCRIPTIONAL REGULATOR-RELATED"/>
    <property type="match status" value="1"/>
</dbReference>
<proteinExistence type="predicted"/>
<evidence type="ECO:0000256" key="1">
    <source>
        <dbReference type="PROSITE-ProRule" id="PRU00169"/>
    </source>
</evidence>
<dbReference type="PANTHER" id="PTHR37299:SF1">
    <property type="entry name" value="STAGE 0 SPORULATION PROTEIN A HOMOLOG"/>
    <property type="match status" value="1"/>
</dbReference>
<name>A0A6L9E8J0_9FLAO</name>
<protein>
    <submittedName>
        <fullName evidence="4">Response regulator</fullName>
    </submittedName>
</protein>
<sequence length="232" mass="27142">MKCILIEDEIPAQKVLRNYIDKLDNLEFVGAFQSAIAANPFLKKNEVDLIFMDINLPDITGIEYIRTLTNPPQVIMTTAYPNYAVESYELDAVRDYLVKPFSFERFLKAVNRVRTGMREKESYEDKDSRDPVLFVNVDKTLHRIRAGEILYIESEKNYVTIVTRTNRLSYIDSLKNWLDRLPQDLFVQTHKSYIVNLREVEQVNGNRLTVKGIRLPLGRTYKTTFMQRLHKG</sequence>